<keyword evidence="1" id="KW-0472">Membrane</keyword>
<evidence type="ECO:0000256" key="1">
    <source>
        <dbReference type="PIRNR" id="PIRNR012939"/>
    </source>
</evidence>
<evidence type="ECO:0000313" key="3">
    <source>
        <dbReference type="Proteomes" id="UP000623129"/>
    </source>
</evidence>
<organism evidence="2 3">
    <name type="scientific">Carex littledalei</name>
    <dbReference type="NCBI Taxonomy" id="544730"/>
    <lineage>
        <taxon>Eukaryota</taxon>
        <taxon>Viridiplantae</taxon>
        <taxon>Streptophyta</taxon>
        <taxon>Embryophyta</taxon>
        <taxon>Tracheophyta</taxon>
        <taxon>Spermatophyta</taxon>
        <taxon>Magnoliopsida</taxon>
        <taxon>Liliopsida</taxon>
        <taxon>Poales</taxon>
        <taxon>Cyperaceae</taxon>
        <taxon>Cyperoideae</taxon>
        <taxon>Cariceae</taxon>
        <taxon>Carex</taxon>
        <taxon>Carex subgen. Euthyceras</taxon>
    </lineage>
</organism>
<evidence type="ECO:0000313" key="2">
    <source>
        <dbReference type="EMBL" id="KAF3338007.1"/>
    </source>
</evidence>
<dbReference type="PANTHER" id="PTHR34806">
    <property type="entry name" value="HIGH-AFFINITY NITRATE TRANSPORTER 3.2"/>
    <property type="match status" value="1"/>
</dbReference>
<dbReference type="PANTHER" id="PTHR34806:SF1">
    <property type="entry name" value="HIGH-AFFINITY NITRATE TRANSPORTER 3.1"/>
    <property type="match status" value="1"/>
</dbReference>
<dbReference type="PIRSF" id="PIRSF012939">
    <property type="entry name" value="Transpt_NO3_Nar2"/>
    <property type="match status" value="1"/>
</dbReference>
<feature type="transmembrane region" description="Helical" evidence="1">
    <location>
        <begin position="176"/>
        <end position="195"/>
    </location>
</feature>
<dbReference type="GO" id="GO:0005886">
    <property type="term" value="C:plasma membrane"/>
    <property type="evidence" value="ECO:0007669"/>
    <property type="project" value="UniProtKB-UniRule"/>
</dbReference>
<keyword evidence="1" id="KW-1133">Transmembrane helix</keyword>
<comment type="caution">
    <text evidence="2">The sequence shown here is derived from an EMBL/GenBank/DDBJ whole genome shotgun (WGS) entry which is preliminary data.</text>
</comment>
<keyword evidence="1" id="KW-1003">Cell membrane</keyword>
<protein>
    <recommendedName>
        <fullName evidence="1">High-affinity nitrate transporter</fullName>
    </recommendedName>
</protein>
<dbReference type="GO" id="GO:0042128">
    <property type="term" value="P:nitrate assimilation"/>
    <property type="evidence" value="ECO:0007669"/>
    <property type="project" value="UniProtKB-UniRule"/>
</dbReference>
<feature type="signal peptide" evidence="1">
    <location>
        <begin position="1"/>
        <end position="26"/>
    </location>
</feature>
<keyword evidence="3" id="KW-1185">Reference proteome</keyword>
<dbReference type="GO" id="GO:0010167">
    <property type="term" value="P:response to nitrate"/>
    <property type="evidence" value="ECO:0007669"/>
    <property type="project" value="UniProtKB-UniRule"/>
</dbReference>
<dbReference type="EMBL" id="SWLB01000006">
    <property type="protein sequence ID" value="KAF3338007.1"/>
    <property type="molecule type" value="Genomic_DNA"/>
</dbReference>
<dbReference type="Proteomes" id="UP000623129">
    <property type="component" value="Unassembled WGS sequence"/>
</dbReference>
<accession>A0A833VFP7</accession>
<comment type="function">
    <text evidence="1">Involved in nitrate transport.</text>
</comment>
<sequence>MAGMGSSKTTIALLFLIVCSVGPSAAVLLSQLPKTLIVTASAKEGEVLHAGKDKITVTWALNESLGASTADSYKTVKVQLCYAPISQKDRKWRKTNDLLKKDKTCQFDVIKTAYPGSGKHEYLVDREVPSASYFVRAYVLDASNTQVAFGQTTDKDKMTNIFTIVGISGRTVGIEISAGVFSAFSVAALIFFYVVETRKKNN</sequence>
<reference evidence="2" key="1">
    <citation type="submission" date="2020-01" db="EMBL/GenBank/DDBJ databases">
        <title>Genome sequence of Kobresia littledalei, the first chromosome-level genome in the family Cyperaceae.</title>
        <authorList>
            <person name="Qu G."/>
        </authorList>
    </citation>
    <scope>NUCLEOTIDE SEQUENCE</scope>
    <source>
        <strain evidence="2">C.B.Clarke</strain>
        <tissue evidence="2">Leaf</tissue>
    </source>
</reference>
<gene>
    <name evidence="2" type="ORF">FCM35_KLT18594</name>
</gene>
<name>A0A833VFP7_9POAL</name>
<dbReference type="OrthoDB" id="2015470at2759"/>
<keyword evidence="1" id="KW-0812">Transmembrane</keyword>
<feature type="chain" id="PRO_5033202160" description="High-affinity nitrate transporter" evidence="1">
    <location>
        <begin position="27"/>
        <end position="202"/>
    </location>
</feature>
<keyword evidence="1" id="KW-0534">Nitrate assimilation</keyword>
<dbReference type="Pfam" id="PF16974">
    <property type="entry name" value="NAR2"/>
    <property type="match status" value="1"/>
</dbReference>
<keyword evidence="1" id="KW-0732">Signal</keyword>
<proteinExistence type="inferred from homology"/>
<comment type="similarity">
    <text evidence="1">Belongs to the NAR2 family.</text>
</comment>
<dbReference type="InterPro" id="IPR016605">
    <property type="entry name" value="Transptr_NO3_Nar2"/>
</dbReference>
<dbReference type="GO" id="GO:0015112">
    <property type="term" value="F:nitrate transmembrane transporter activity"/>
    <property type="evidence" value="ECO:0007669"/>
    <property type="project" value="TreeGrafter"/>
</dbReference>
<dbReference type="AlphaFoldDB" id="A0A833VFP7"/>